<dbReference type="OrthoDB" id="5294672at2"/>
<feature type="coiled-coil region" evidence="1">
    <location>
        <begin position="206"/>
        <end position="233"/>
    </location>
</feature>
<evidence type="ECO:0000313" key="4">
    <source>
        <dbReference type="EMBL" id="SEL39966.1"/>
    </source>
</evidence>
<keyword evidence="2" id="KW-0812">Transmembrane</keyword>
<keyword evidence="2" id="KW-0472">Membrane</keyword>
<proteinExistence type="predicted"/>
<dbReference type="InterPro" id="IPR003399">
    <property type="entry name" value="Mce/MlaD"/>
</dbReference>
<accession>A0A1H7PWM9</accession>
<evidence type="ECO:0000256" key="2">
    <source>
        <dbReference type="SAM" id="Phobius"/>
    </source>
</evidence>
<name>A0A1H7PWM9_9PROT</name>
<sequence length="308" mass="33584">MGKDSFAVMTGLFMATLIIGIVIIVNWLGGGQHQTHTYVAATHDSVTGLKAGSTVYYRGIDVGKVSAVRFDTNDPGVIVVPMEVDSVVRFTRGVYATLELQGVTGLTRIALKDSGDNPETLPSGEHPDTRIPIKPSLIDRLSDAGEDTVKETHELVLRLNQLLDKNNIHQMKQILINIESATGRFNTLQNSADRALTQVPALTADARRALSEVNELTDEFKQLSRQMRQELTALSQQSGELMQAGTSVGQQLLQTTMPRANALMLQMQVAIHRFDRVVTMLETDPQAFLLGAEPLSHGPGEPGFKATQ</sequence>
<feature type="transmembrane region" description="Helical" evidence="2">
    <location>
        <begin position="6"/>
        <end position="28"/>
    </location>
</feature>
<keyword evidence="1" id="KW-0175">Coiled coil</keyword>
<dbReference type="STRING" id="1233.SAMN05216387_11033"/>
<evidence type="ECO:0000256" key="1">
    <source>
        <dbReference type="SAM" id="Coils"/>
    </source>
</evidence>
<evidence type="ECO:0000313" key="5">
    <source>
        <dbReference type="Proteomes" id="UP000198620"/>
    </source>
</evidence>
<protein>
    <submittedName>
        <fullName evidence="4">Phospholipid/cholesterol/gamma-HCH transport system substrate-binding protein</fullName>
    </submittedName>
</protein>
<evidence type="ECO:0000259" key="3">
    <source>
        <dbReference type="Pfam" id="PF02470"/>
    </source>
</evidence>
<gene>
    <name evidence="4" type="ORF">SAMN05216387_11033</name>
</gene>
<dbReference type="EMBL" id="FOBH01000010">
    <property type="protein sequence ID" value="SEL39966.1"/>
    <property type="molecule type" value="Genomic_DNA"/>
</dbReference>
<feature type="domain" description="Mce/MlaD" evidence="3">
    <location>
        <begin position="37"/>
        <end position="112"/>
    </location>
</feature>
<dbReference type="Proteomes" id="UP000198620">
    <property type="component" value="Unassembled WGS sequence"/>
</dbReference>
<keyword evidence="2" id="KW-1133">Transmembrane helix</keyword>
<reference evidence="4 5" key="1">
    <citation type="submission" date="2016-10" db="EMBL/GenBank/DDBJ databases">
        <authorList>
            <person name="de Groot N.N."/>
        </authorList>
    </citation>
    <scope>NUCLEOTIDE SEQUENCE [LARGE SCALE GENOMIC DNA]</scope>
    <source>
        <strain evidence="4 5">Nv1</strain>
    </source>
</reference>
<dbReference type="Pfam" id="PF02470">
    <property type="entry name" value="MlaD"/>
    <property type="match status" value="1"/>
</dbReference>
<dbReference type="PANTHER" id="PTHR36698">
    <property type="entry name" value="BLL5892 PROTEIN"/>
    <property type="match status" value="1"/>
</dbReference>
<dbReference type="AlphaFoldDB" id="A0A1H7PWM9"/>
<dbReference type="PANTHER" id="PTHR36698:SF2">
    <property type="entry name" value="MCE_MLAD DOMAIN-CONTAINING PROTEIN"/>
    <property type="match status" value="1"/>
</dbReference>
<dbReference type="RefSeq" id="WP_090829143.1">
    <property type="nucleotide sequence ID" value="NZ_FOBH01000010.1"/>
</dbReference>
<organism evidence="4 5">
    <name type="scientific">Nitrosovibrio tenuis</name>
    <dbReference type="NCBI Taxonomy" id="1233"/>
    <lineage>
        <taxon>Bacteria</taxon>
        <taxon>Pseudomonadati</taxon>
        <taxon>Pseudomonadota</taxon>
        <taxon>Betaproteobacteria</taxon>
        <taxon>Nitrosomonadales</taxon>
        <taxon>Nitrosomonadaceae</taxon>
        <taxon>Nitrosovibrio</taxon>
    </lineage>
</organism>
<keyword evidence="5" id="KW-1185">Reference proteome</keyword>